<dbReference type="SUPFAM" id="SSF52374">
    <property type="entry name" value="Nucleotidylyl transferase"/>
    <property type="match status" value="1"/>
</dbReference>
<dbReference type="InterPro" id="IPR008925">
    <property type="entry name" value="aa_tRNA-synth_I_cd-bd_sf"/>
</dbReference>
<evidence type="ECO:0000313" key="12">
    <source>
        <dbReference type="Proteomes" id="UP001211044"/>
    </source>
</evidence>
<dbReference type="InterPro" id="IPR004527">
    <property type="entry name" value="Glu-tRNA-ligase_bac/mito"/>
</dbReference>
<dbReference type="AlphaFoldDB" id="A0AB38XMF1"/>
<evidence type="ECO:0000259" key="10">
    <source>
        <dbReference type="Pfam" id="PF19269"/>
    </source>
</evidence>
<dbReference type="PANTHER" id="PTHR43311">
    <property type="entry name" value="GLUTAMATE--TRNA LIGASE"/>
    <property type="match status" value="1"/>
</dbReference>
<evidence type="ECO:0000313" key="11">
    <source>
        <dbReference type="EMBL" id="WCE45443.1"/>
    </source>
</evidence>
<feature type="domain" description="Aminoacyl-tRNA synthetase class I anticodon-binding" evidence="10">
    <location>
        <begin position="348"/>
        <end position="500"/>
    </location>
</feature>
<protein>
    <recommendedName>
        <fullName evidence="8">Glutamate--tRNA ligase</fullName>
        <ecNumber evidence="8">6.1.1.17</ecNumber>
    </recommendedName>
    <alternativeName>
        <fullName evidence="8">Glutamyl-tRNA synthetase</fullName>
        <shortName evidence="8">GluRS</shortName>
    </alternativeName>
</protein>
<dbReference type="InterPro" id="IPR000924">
    <property type="entry name" value="Glu/Gln-tRNA-synth"/>
</dbReference>
<comment type="function">
    <text evidence="8">Catalyzes the attachment of glutamate to tRNA(Glu) in a two-step reaction: glutamate is first activated by ATP to form Glu-AMP and then transferred to the acceptor end of tRNA(Glu).</text>
</comment>
<keyword evidence="6 8" id="KW-0648">Protein biosynthesis</keyword>
<dbReference type="PANTHER" id="PTHR43311:SF2">
    <property type="entry name" value="GLUTAMATE--TRNA LIGASE, MITOCHONDRIAL-RELATED"/>
    <property type="match status" value="1"/>
</dbReference>
<dbReference type="InterPro" id="IPR045462">
    <property type="entry name" value="aa-tRNA-synth_I_cd-bd"/>
</dbReference>
<feature type="short sequence motif" description="'KMSKS' region" evidence="8">
    <location>
        <begin position="263"/>
        <end position="267"/>
    </location>
</feature>
<dbReference type="CDD" id="cd00808">
    <property type="entry name" value="GluRS_core"/>
    <property type="match status" value="1"/>
</dbReference>
<dbReference type="PRINTS" id="PR00987">
    <property type="entry name" value="TRNASYNTHGLU"/>
</dbReference>
<dbReference type="HAMAP" id="MF_00022">
    <property type="entry name" value="Glu_tRNA_synth_type1"/>
    <property type="match status" value="1"/>
</dbReference>
<dbReference type="InterPro" id="IPR020752">
    <property type="entry name" value="Glu-tRNA-synth_I_codon-bd_sub1"/>
</dbReference>
<dbReference type="EMBL" id="CP116394">
    <property type="protein sequence ID" value="WCE45443.1"/>
    <property type="molecule type" value="Genomic_DNA"/>
</dbReference>
<sequence length="506" mass="56910">MSTEKTPATGSDVRVRFCPSPTGTPHVGMVRTCLFNWAYARHTGGTFIFRIEDTDAARDSQESFDQIIESLKWMGLDWDEGIGVGGPHEPYRQSERMDIYKDVAKKLIDAGYAYESYSTPQEIEERHKAAGRPPKLGYDGYDRNLTAEQIAAFKAEGRKPVYRMRMPDEDVTFTDLVRGEITFKAGTVPDYVILRANGDPLYPLVNPIDDALMDVTHILRGEDILSSTPRQIVMYRALMELGIAKRIPEFGHLPYVMGEGNKKLSKRDPKSNLLLHRENGMLPEGLLNYLALLGWSIAPDRDIFDKEEMIKAFDIHDVNPNPARFDQKKCVAINAEHIRRLDVEDFRARLVPYLHEGKVVSAPSWDDLTEQEQYLLGEAAPLAQTRIQLLGEAVDLLRFLFIDGEELTYNEKAVRKLKDSAPQVLAQAAKTVEALPESQYTVDGIHEALTESIIEGLELKPRVAFGPLFVAMTGTNASIPVFNSMVILGREETLKRLNAAAQMLQK</sequence>
<comment type="subcellular location">
    <subcellularLocation>
        <location evidence="8">Cytoplasm</location>
    </subcellularLocation>
</comment>
<dbReference type="FunFam" id="3.40.50.620:FF:000149">
    <property type="entry name" value="Glutamate--tRNA ligase"/>
    <property type="match status" value="1"/>
</dbReference>
<evidence type="ECO:0000256" key="3">
    <source>
        <dbReference type="ARBA" id="ARBA00022598"/>
    </source>
</evidence>
<keyword evidence="7 8" id="KW-0030">Aminoacyl-tRNA synthetase</keyword>
<evidence type="ECO:0000256" key="7">
    <source>
        <dbReference type="ARBA" id="ARBA00023146"/>
    </source>
</evidence>
<gene>
    <name evidence="8 11" type="primary">gltX</name>
    <name evidence="11" type="ORF">PIG85_07205</name>
</gene>
<dbReference type="Pfam" id="PF19269">
    <property type="entry name" value="Anticodon_2"/>
    <property type="match status" value="1"/>
</dbReference>
<feature type="short sequence motif" description="'HIGH' region" evidence="8">
    <location>
        <begin position="19"/>
        <end position="29"/>
    </location>
</feature>
<dbReference type="RefSeq" id="WP_004804545.1">
    <property type="nucleotide sequence ID" value="NZ_CP116394.1"/>
</dbReference>
<dbReference type="GO" id="GO:0005524">
    <property type="term" value="F:ATP binding"/>
    <property type="evidence" value="ECO:0007669"/>
    <property type="project" value="UniProtKB-UniRule"/>
</dbReference>
<dbReference type="InterPro" id="IPR049940">
    <property type="entry name" value="GluQ/Sye"/>
</dbReference>
<dbReference type="SUPFAM" id="SSF48163">
    <property type="entry name" value="An anticodon-binding domain of class I aminoacyl-tRNA synthetases"/>
    <property type="match status" value="1"/>
</dbReference>
<dbReference type="Gene3D" id="1.10.8.70">
    <property type="entry name" value="Glutamate-tRNA synthetase, class I, anticodon-binding domain 1"/>
    <property type="match status" value="1"/>
</dbReference>
<keyword evidence="5 8" id="KW-0067">ATP-binding</keyword>
<accession>A0AB38XMF1</accession>
<keyword evidence="3 8" id="KW-0436">Ligase</keyword>
<dbReference type="GO" id="GO:0006424">
    <property type="term" value="P:glutamyl-tRNA aminoacylation"/>
    <property type="evidence" value="ECO:0007669"/>
    <property type="project" value="UniProtKB-UniRule"/>
</dbReference>
<dbReference type="GO" id="GO:0004818">
    <property type="term" value="F:glutamate-tRNA ligase activity"/>
    <property type="evidence" value="ECO:0007669"/>
    <property type="project" value="UniProtKB-UniRule"/>
</dbReference>
<comment type="caution">
    <text evidence="8">Lacks conserved residue(s) required for the propagation of feature annotation.</text>
</comment>
<feature type="binding site" evidence="8">
    <location>
        <position position="266"/>
    </location>
    <ligand>
        <name>ATP</name>
        <dbReference type="ChEBI" id="CHEBI:30616"/>
    </ligand>
</feature>
<dbReference type="GO" id="GO:0008270">
    <property type="term" value="F:zinc ion binding"/>
    <property type="evidence" value="ECO:0007669"/>
    <property type="project" value="InterPro"/>
</dbReference>
<dbReference type="KEGG" id="wne:PIG85_07205"/>
<evidence type="ECO:0000256" key="1">
    <source>
        <dbReference type="ARBA" id="ARBA00007894"/>
    </source>
</evidence>
<evidence type="ECO:0000256" key="4">
    <source>
        <dbReference type="ARBA" id="ARBA00022741"/>
    </source>
</evidence>
<dbReference type="InterPro" id="IPR020058">
    <property type="entry name" value="Glu/Gln-tRNA-synth_Ib_cat-dom"/>
</dbReference>
<comment type="subunit">
    <text evidence="8">Monomer.</text>
</comment>
<evidence type="ECO:0000259" key="9">
    <source>
        <dbReference type="Pfam" id="PF00749"/>
    </source>
</evidence>
<comment type="similarity">
    <text evidence="1 8">Belongs to the class-I aminoacyl-tRNA synthetase family. Glutamate--tRNA ligase type 1 subfamily.</text>
</comment>
<dbReference type="Proteomes" id="UP001211044">
    <property type="component" value="Chromosome"/>
</dbReference>
<dbReference type="Gene3D" id="3.40.50.620">
    <property type="entry name" value="HUPs"/>
    <property type="match status" value="1"/>
</dbReference>
<dbReference type="InterPro" id="IPR020751">
    <property type="entry name" value="aa-tRNA-synth_I_codon-bd_sub2"/>
</dbReference>
<comment type="catalytic activity">
    <reaction evidence="8">
        <text>tRNA(Glu) + L-glutamate + ATP = L-glutamyl-tRNA(Glu) + AMP + diphosphate</text>
        <dbReference type="Rhea" id="RHEA:23540"/>
        <dbReference type="Rhea" id="RHEA-COMP:9663"/>
        <dbReference type="Rhea" id="RHEA-COMP:9680"/>
        <dbReference type="ChEBI" id="CHEBI:29985"/>
        <dbReference type="ChEBI" id="CHEBI:30616"/>
        <dbReference type="ChEBI" id="CHEBI:33019"/>
        <dbReference type="ChEBI" id="CHEBI:78442"/>
        <dbReference type="ChEBI" id="CHEBI:78520"/>
        <dbReference type="ChEBI" id="CHEBI:456215"/>
        <dbReference type="EC" id="6.1.1.17"/>
    </reaction>
</comment>
<evidence type="ECO:0000256" key="5">
    <source>
        <dbReference type="ARBA" id="ARBA00022840"/>
    </source>
</evidence>
<feature type="domain" description="Glutamyl/glutaminyl-tRNA synthetase class Ib catalytic" evidence="9">
    <location>
        <begin position="13"/>
        <end position="329"/>
    </location>
</feature>
<dbReference type="EC" id="6.1.1.17" evidence="8"/>
<dbReference type="GO" id="GO:0000049">
    <property type="term" value="F:tRNA binding"/>
    <property type="evidence" value="ECO:0007669"/>
    <property type="project" value="InterPro"/>
</dbReference>
<dbReference type="Gene3D" id="1.10.10.350">
    <property type="match status" value="1"/>
</dbReference>
<name>A0AB38XMF1_9ACTO</name>
<evidence type="ECO:0000256" key="6">
    <source>
        <dbReference type="ARBA" id="ARBA00022917"/>
    </source>
</evidence>
<dbReference type="InterPro" id="IPR033910">
    <property type="entry name" value="GluRS_core"/>
</dbReference>
<reference evidence="11" key="1">
    <citation type="submission" date="2023-01" db="EMBL/GenBank/DDBJ databases">
        <title>Comparative Genomic Analysis of the Clinically-Derived Winkia Strain NY0527 Provides Evidence into the Taxonomic Reassignment of Winkia neuii and Characterizes Their Virulence Traits.</title>
        <authorList>
            <person name="Cai X."/>
            <person name="Peng Y."/>
            <person name="Li M."/>
            <person name="Qiu Y."/>
            <person name="Wang Y."/>
            <person name="Xu L."/>
            <person name="Hou Q."/>
        </authorList>
    </citation>
    <scope>NUCLEOTIDE SEQUENCE</scope>
    <source>
        <strain evidence="11">NY0527</strain>
    </source>
</reference>
<dbReference type="Pfam" id="PF00749">
    <property type="entry name" value="tRNA-synt_1c"/>
    <property type="match status" value="1"/>
</dbReference>
<evidence type="ECO:0000256" key="8">
    <source>
        <dbReference type="HAMAP-Rule" id="MF_00022"/>
    </source>
</evidence>
<dbReference type="NCBIfam" id="TIGR00464">
    <property type="entry name" value="gltX_bact"/>
    <property type="match status" value="1"/>
</dbReference>
<dbReference type="InterPro" id="IPR014729">
    <property type="entry name" value="Rossmann-like_a/b/a_fold"/>
</dbReference>
<evidence type="ECO:0000256" key="2">
    <source>
        <dbReference type="ARBA" id="ARBA00022490"/>
    </source>
</evidence>
<proteinExistence type="inferred from homology"/>
<keyword evidence="4 8" id="KW-0547">Nucleotide-binding</keyword>
<dbReference type="GO" id="GO:0005829">
    <property type="term" value="C:cytosol"/>
    <property type="evidence" value="ECO:0007669"/>
    <property type="project" value="TreeGrafter"/>
</dbReference>
<organism evidence="11 12">
    <name type="scientific">Winkia neuii subsp. anitrata</name>
    <dbReference type="NCBI Taxonomy" id="29318"/>
    <lineage>
        <taxon>Bacteria</taxon>
        <taxon>Bacillati</taxon>
        <taxon>Actinomycetota</taxon>
        <taxon>Actinomycetes</taxon>
        <taxon>Actinomycetales</taxon>
        <taxon>Actinomycetaceae</taxon>
        <taxon>Winkia</taxon>
    </lineage>
</organism>
<keyword evidence="2 8" id="KW-0963">Cytoplasm</keyword>